<evidence type="ECO:0000313" key="4">
    <source>
        <dbReference type="EMBL" id="RAJ07025.1"/>
    </source>
</evidence>
<keyword evidence="2" id="KW-0732">Signal</keyword>
<dbReference type="Proteomes" id="UP000249547">
    <property type="component" value="Unassembled WGS sequence"/>
</dbReference>
<dbReference type="InterPro" id="IPR027268">
    <property type="entry name" value="Peptidase_M4/M1_CTD_sf"/>
</dbReference>
<feature type="domain" description="Peptidase M1 membrane alanine aminopeptidase" evidence="3">
    <location>
        <begin position="407"/>
        <end position="552"/>
    </location>
</feature>
<dbReference type="Gene3D" id="1.10.390.10">
    <property type="entry name" value="Neutral Protease Domain 2"/>
    <property type="match status" value="1"/>
</dbReference>
<dbReference type="AlphaFoldDB" id="A0A327QT51"/>
<evidence type="ECO:0000256" key="1">
    <source>
        <dbReference type="SAM" id="MobiDB-lite"/>
    </source>
</evidence>
<dbReference type="GO" id="GO:0008270">
    <property type="term" value="F:zinc ion binding"/>
    <property type="evidence" value="ECO:0007669"/>
    <property type="project" value="InterPro"/>
</dbReference>
<feature type="chain" id="PRO_5016397153" description="Peptidase M1 membrane alanine aminopeptidase domain-containing protein" evidence="2">
    <location>
        <begin position="24"/>
        <end position="656"/>
    </location>
</feature>
<organism evidence="4 5">
    <name type="scientific">Chitinophaga skermanii</name>
    <dbReference type="NCBI Taxonomy" id="331697"/>
    <lineage>
        <taxon>Bacteria</taxon>
        <taxon>Pseudomonadati</taxon>
        <taxon>Bacteroidota</taxon>
        <taxon>Chitinophagia</taxon>
        <taxon>Chitinophagales</taxon>
        <taxon>Chitinophagaceae</taxon>
        <taxon>Chitinophaga</taxon>
    </lineage>
</organism>
<dbReference type="EMBL" id="QLLL01000003">
    <property type="protein sequence ID" value="RAJ07025.1"/>
    <property type="molecule type" value="Genomic_DNA"/>
</dbReference>
<dbReference type="GO" id="GO:0008237">
    <property type="term" value="F:metallopeptidase activity"/>
    <property type="evidence" value="ECO:0007669"/>
    <property type="project" value="InterPro"/>
</dbReference>
<evidence type="ECO:0000259" key="3">
    <source>
        <dbReference type="Pfam" id="PF01433"/>
    </source>
</evidence>
<feature type="region of interest" description="Disordered" evidence="1">
    <location>
        <begin position="637"/>
        <end position="656"/>
    </location>
</feature>
<accession>A0A327QT51</accession>
<dbReference type="InterPro" id="IPR014782">
    <property type="entry name" value="Peptidase_M1_dom"/>
</dbReference>
<keyword evidence="5" id="KW-1185">Reference proteome</keyword>
<dbReference type="CDD" id="cd09604">
    <property type="entry name" value="M1_APN_like"/>
    <property type="match status" value="1"/>
</dbReference>
<name>A0A327QT51_9BACT</name>
<protein>
    <recommendedName>
        <fullName evidence="3">Peptidase M1 membrane alanine aminopeptidase domain-containing protein</fullName>
    </recommendedName>
</protein>
<dbReference type="SUPFAM" id="SSF55486">
    <property type="entry name" value="Metalloproteases ('zincins'), catalytic domain"/>
    <property type="match status" value="1"/>
</dbReference>
<reference evidence="4 5" key="1">
    <citation type="submission" date="2018-06" db="EMBL/GenBank/DDBJ databases">
        <title>Genomic Encyclopedia of Archaeal and Bacterial Type Strains, Phase II (KMG-II): from individual species to whole genera.</title>
        <authorList>
            <person name="Goeker M."/>
        </authorList>
    </citation>
    <scope>NUCLEOTIDE SEQUENCE [LARGE SCALE GENOMIC DNA]</scope>
    <source>
        <strain evidence="4 5">DSM 23857</strain>
    </source>
</reference>
<evidence type="ECO:0000313" key="5">
    <source>
        <dbReference type="Proteomes" id="UP000249547"/>
    </source>
</evidence>
<feature type="signal peptide" evidence="2">
    <location>
        <begin position="1"/>
        <end position="23"/>
    </location>
</feature>
<comment type="caution">
    <text evidence="4">The sequence shown here is derived from an EMBL/GenBank/DDBJ whole genome shotgun (WGS) entry which is preliminary data.</text>
</comment>
<evidence type="ECO:0000256" key="2">
    <source>
        <dbReference type="SAM" id="SignalP"/>
    </source>
</evidence>
<sequence>MIMKRPLLAGLCLLAANLPGAMAQQTKSESVYDQHKAFAPNFYTSNGTETRSAIGYPGHKYWQNRADYNIAVTMDTVKSRIDGATTITYTNNSPDALPYLWLQLDQNLYRKDSRAEAATAVSGGRYASKEFTEGYEISSVTITNALGKTEKVEYVVTDTRMQIRLPQALKANGGKLQIKIQYGFQIVEQGTDRMGKLKTKNGIIYEIAQWFPRMAVYDDVLGWNNLPYLGAGEFYLDYGDYTYSITAPANMVVVGSGELTNPTTALTPKQLERFNRAKNSETTVAIVDSTDVLAAPTRSGNVTWNFTCKNTRDVAWAASKAFIWDGARINLPNGKKAMAQSAYPVETASLKAWGRSTEYVKGCIESYSNKWYPYTYPVAVNVAGIVGGMEYPGIVFCSARSAGGGLWGVTNHEFGHNWFPMIVGSNERKYAWMDEGFNTFVNNIATEEFNKGEYYRPQKVGAMAPMIFNPKSESLMHIPEVLQPMNLGLGAYYKPALGLALLREQIVGKDRFDYAFKKYIDEWAFKHPTPTDFFRAMENGTGEDLTWFWRGWFQENWKLDQAVKEVKYLSNDATKGALITIENLQELPMPVTIEVKESNGKTSTVKLPVEIWQRGGTWTFKYNSTSELSQVTIDPNGEFPDVNPANNKWTPAPAAN</sequence>
<dbReference type="Pfam" id="PF01433">
    <property type="entry name" value="Peptidase_M1"/>
    <property type="match status" value="1"/>
</dbReference>
<proteinExistence type="predicted"/>
<gene>
    <name evidence="4" type="ORF">LX64_02154</name>
</gene>